<keyword evidence="3" id="KW-1185">Reference proteome</keyword>
<organism evidence="2 3">
    <name type="scientific">Dentiscutata erythropus</name>
    <dbReference type="NCBI Taxonomy" id="1348616"/>
    <lineage>
        <taxon>Eukaryota</taxon>
        <taxon>Fungi</taxon>
        <taxon>Fungi incertae sedis</taxon>
        <taxon>Mucoromycota</taxon>
        <taxon>Glomeromycotina</taxon>
        <taxon>Glomeromycetes</taxon>
        <taxon>Diversisporales</taxon>
        <taxon>Gigasporaceae</taxon>
        <taxon>Dentiscutata</taxon>
    </lineage>
</organism>
<evidence type="ECO:0000256" key="1">
    <source>
        <dbReference type="SAM" id="MobiDB-lite"/>
    </source>
</evidence>
<dbReference type="Proteomes" id="UP000789405">
    <property type="component" value="Unassembled WGS sequence"/>
</dbReference>
<name>A0A9N9GCT0_9GLOM</name>
<dbReference type="AlphaFoldDB" id="A0A9N9GCT0"/>
<sequence>MQHQNNEENIIMITVQPSKRIKRSSERKMPLNLRNNTSKRTPERRSAERRNTKVTRCKKNR</sequence>
<proteinExistence type="predicted"/>
<feature type="region of interest" description="Disordered" evidence="1">
    <location>
        <begin position="1"/>
        <end position="61"/>
    </location>
</feature>
<evidence type="ECO:0000313" key="3">
    <source>
        <dbReference type="Proteomes" id="UP000789405"/>
    </source>
</evidence>
<feature type="compositionally biased region" description="Basic residues" evidence="1">
    <location>
        <begin position="52"/>
        <end position="61"/>
    </location>
</feature>
<evidence type="ECO:0000313" key="2">
    <source>
        <dbReference type="EMBL" id="CAG8598048.1"/>
    </source>
</evidence>
<feature type="compositionally biased region" description="Basic and acidic residues" evidence="1">
    <location>
        <begin position="40"/>
        <end position="51"/>
    </location>
</feature>
<protein>
    <submittedName>
        <fullName evidence="2">11090_t:CDS:1</fullName>
    </submittedName>
</protein>
<reference evidence="2" key="1">
    <citation type="submission" date="2021-06" db="EMBL/GenBank/DDBJ databases">
        <authorList>
            <person name="Kallberg Y."/>
            <person name="Tangrot J."/>
            <person name="Rosling A."/>
        </authorList>
    </citation>
    <scope>NUCLEOTIDE SEQUENCE</scope>
    <source>
        <strain evidence="2">MA453B</strain>
    </source>
</reference>
<accession>A0A9N9GCT0</accession>
<gene>
    <name evidence="2" type="ORF">DERYTH_LOCUS7500</name>
</gene>
<comment type="caution">
    <text evidence="2">The sequence shown here is derived from an EMBL/GenBank/DDBJ whole genome shotgun (WGS) entry which is preliminary data.</text>
</comment>
<dbReference type="EMBL" id="CAJVPY010003668">
    <property type="protein sequence ID" value="CAG8598048.1"/>
    <property type="molecule type" value="Genomic_DNA"/>
</dbReference>